<dbReference type="Pfam" id="PF00005">
    <property type="entry name" value="ABC_tran"/>
    <property type="match status" value="1"/>
</dbReference>
<evidence type="ECO:0000256" key="5">
    <source>
        <dbReference type="ARBA" id="ARBA00022741"/>
    </source>
</evidence>
<dbReference type="FunFam" id="3.40.50.300:FF:000016">
    <property type="entry name" value="Oligopeptide ABC transporter ATP-binding component"/>
    <property type="match status" value="1"/>
</dbReference>
<evidence type="ECO:0000256" key="1">
    <source>
        <dbReference type="ARBA" id="ARBA00004202"/>
    </source>
</evidence>
<dbReference type="GO" id="GO:0005886">
    <property type="term" value="C:plasma membrane"/>
    <property type="evidence" value="ECO:0007669"/>
    <property type="project" value="UniProtKB-SubCell"/>
</dbReference>
<dbReference type="InterPro" id="IPR013563">
    <property type="entry name" value="Oligopep_ABC_C"/>
</dbReference>
<evidence type="ECO:0000256" key="8">
    <source>
        <dbReference type="SAM" id="MobiDB-lite"/>
    </source>
</evidence>
<protein>
    <recommendedName>
        <fullName evidence="9">ABC transporter domain-containing protein</fullName>
    </recommendedName>
</protein>
<comment type="caution">
    <text evidence="10">The sequence shown here is derived from an EMBL/GenBank/DDBJ whole genome shotgun (WGS) entry which is preliminary data.</text>
</comment>
<dbReference type="InterPro" id="IPR017871">
    <property type="entry name" value="ABC_transporter-like_CS"/>
</dbReference>
<dbReference type="PROSITE" id="PS50893">
    <property type="entry name" value="ABC_TRANSPORTER_2"/>
    <property type="match status" value="1"/>
</dbReference>
<organism evidence="10 11">
    <name type="scientific">Streptomyces mangrovisoli</name>
    <dbReference type="NCBI Taxonomy" id="1428628"/>
    <lineage>
        <taxon>Bacteria</taxon>
        <taxon>Bacillati</taxon>
        <taxon>Actinomycetota</taxon>
        <taxon>Actinomycetes</taxon>
        <taxon>Kitasatosporales</taxon>
        <taxon>Streptomycetaceae</taxon>
        <taxon>Streptomyces</taxon>
    </lineage>
</organism>
<evidence type="ECO:0000256" key="4">
    <source>
        <dbReference type="ARBA" id="ARBA00022475"/>
    </source>
</evidence>
<evidence type="ECO:0000313" key="10">
    <source>
        <dbReference type="EMBL" id="OIJ65027.1"/>
    </source>
</evidence>
<dbReference type="GO" id="GO:0015833">
    <property type="term" value="P:peptide transport"/>
    <property type="evidence" value="ECO:0007669"/>
    <property type="project" value="InterPro"/>
</dbReference>
<comment type="subcellular location">
    <subcellularLocation>
        <location evidence="1">Cell membrane</location>
        <topology evidence="1">Peripheral membrane protein</topology>
    </subcellularLocation>
</comment>
<dbReference type="SUPFAM" id="SSF52540">
    <property type="entry name" value="P-loop containing nucleoside triphosphate hydrolases"/>
    <property type="match status" value="1"/>
</dbReference>
<dbReference type="PANTHER" id="PTHR43297:SF2">
    <property type="entry name" value="DIPEPTIDE TRANSPORT ATP-BINDING PROTEIN DPPD"/>
    <property type="match status" value="1"/>
</dbReference>
<keyword evidence="4" id="KW-1003">Cell membrane</keyword>
<reference evidence="10" key="1">
    <citation type="submission" date="2016-10" db="EMBL/GenBank/DDBJ databases">
        <title>Genome sequence of Streptomyces mangrovisoli MUSC 149.</title>
        <authorList>
            <person name="Lee L.-H."/>
            <person name="Ser H.-L."/>
        </authorList>
    </citation>
    <scope>NUCLEOTIDE SEQUENCE [LARGE SCALE GENOMIC DNA]</scope>
    <source>
        <strain evidence="10">MUSC 149</strain>
    </source>
</reference>
<gene>
    <name evidence="10" type="ORF">WN71_025855</name>
</gene>
<dbReference type="Proteomes" id="UP000034196">
    <property type="component" value="Unassembled WGS sequence"/>
</dbReference>
<dbReference type="Pfam" id="PF08352">
    <property type="entry name" value="oligo_HPY"/>
    <property type="match status" value="1"/>
</dbReference>
<evidence type="ECO:0000259" key="9">
    <source>
        <dbReference type="PROSITE" id="PS50893"/>
    </source>
</evidence>
<evidence type="ECO:0000256" key="3">
    <source>
        <dbReference type="ARBA" id="ARBA00022448"/>
    </source>
</evidence>
<dbReference type="InterPro" id="IPR027417">
    <property type="entry name" value="P-loop_NTPase"/>
</dbReference>
<dbReference type="InterPro" id="IPR003593">
    <property type="entry name" value="AAA+_ATPase"/>
</dbReference>
<keyword evidence="3" id="KW-0813">Transport</keyword>
<feature type="domain" description="ABC transporter" evidence="9">
    <location>
        <begin position="13"/>
        <end position="261"/>
    </location>
</feature>
<dbReference type="SMART" id="SM00382">
    <property type="entry name" value="AAA"/>
    <property type="match status" value="1"/>
</dbReference>
<comment type="similarity">
    <text evidence="2">Belongs to the ABC transporter superfamily.</text>
</comment>
<dbReference type="CDD" id="cd03257">
    <property type="entry name" value="ABC_NikE_OppD_transporters"/>
    <property type="match status" value="1"/>
</dbReference>
<feature type="region of interest" description="Disordered" evidence="8">
    <location>
        <begin position="330"/>
        <end position="367"/>
    </location>
</feature>
<proteinExistence type="inferred from homology"/>
<evidence type="ECO:0000256" key="2">
    <source>
        <dbReference type="ARBA" id="ARBA00005417"/>
    </source>
</evidence>
<dbReference type="NCBIfam" id="TIGR01727">
    <property type="entry name" value="oligo_HPY"/>
    <property type="match status" value="1"/>
</dbReference>
<dbReference type="PANTHER" id="PTHR43297">
    <property type="entry name" value="OLIGOPEPTIDE TRANSPORT ATP-BINDING PROTEIN APPD"/>
    <property type="match status" value="1"/>
</dbReference>
<keyword evidence="6" id="KW-0067">ATP-binding</keyword>
<keyword evidence="7" id="KW-0472">Membrane</keyword>
<evidence type="ECO:0000313" key="11">
    <source>
        <dbReference type="Proteomes" id="UP000034196"/>
    </source>
</evidence>
<dbReference type="PROSITE" id="PS00211">
    <property type="entry name" value="ABC_TRANSPORTER_1"/>
    <property type="match status" value="1"/>
</dbReference>
<name>A0A1J4NRS8_9ACTN</name>
<evidence type="ECO:0000256" key="7">
    <source>
        <dbReference type="ARBA" id="ARBA00023136"/>
    </source>
</evidence>
<dbReference type="GO" id="GO:0005524">
    <property type="term" value="F:ATP binding"/>
    <property type="evidence" value="ECO:0007669"/>
    <property type="project" value="UniProtKB-KW"/>
</dbReference>
<dbReference type="InterPro" id="IPR050388">
    <property type="entry name" value="ABC_Ni/Peptide_Import"/>
</dbReference>
<dbReference type="GO" id="GO:0016887">
    <property type="term" value="F:ATP hydrolysis activity"/>
    <property type="evidence" value="ECO:0007669"/>
    <property type="project" value="InterPro"/>
</dbReference>
<dbReference type="RefSeq" id="WP_063777706.1">
    <property type="nucleotide sequence ID" value="NZ_LAVA02000066.1"/>
</dbReference>
<dbReference type="OrthoDB" id="9809030at2"/>
<dbReference type="InterPro" id="IPR003439">
    <property type="entry name" value="ABC_transporter-like_ATP-bd"/>
</dbReference>
<keyword evidence="11" id="KW-1185">Reference proteome</keyword>
<dbReference type="EMBL" id="LAVA02000066">
    <property type="protein sequence ID" value="OIJ65027.1"/>
    <property type="molecule type" value="Genomic_DNA"/>
</dbReference>
<dbReference type="Gene3D" id="3.40.50.300">
    <property type="entry name" value="P-loop containing nucleotide triphosphate hydrolases"/>
    <property type="match status" value="1"/>
</dbReference>
<evidence type="ECO:0000256" key="6">
    <source>
        <dbReference type="ARBA" id="ARBA00022840"/>
    </source>
</evidence>
<accession>A0A1J4NRS8</accession>
<keyword evidence="5" id="KW-0547">Nucleotide-binding</keyword>
<sequence length="367" mass="39050">MSTTEQTAPLLEVRGLSIEAKGPDGPLVLTEGTDLTIRPGQTLGLVGESGSGKSMTGLAMLGVLPPSVRVRAGQVLLGGTDLIALPEKELRAVRGGRIGMVFQEPRRSLDPSFTVGDQVAETIRAHREVSRKQARNLAVELLDRVRIPDPGTRAGQYPHQFSGGMCQRVMLAVALAGEPEVLIADEPTTALDVTVQAAMLRLIKDLQEELNLGVLLITHDMGVVAEVCDDVAVMYAGQVAEVGPVRDVLSAPRHPYSAALRDATPDECRRGELLQAIPGQIPPPSAWPSGCRFHPRCSLAVDACREAAPDVLQLGRTRVRCARATENLTENSANNSTNNLTENSTNDSTENSTNNSAKNEGAGHGAR</sequence>
<dbReference type="AlphaFoldDB" id="A0A1J4NRS8"/>
<dbReference type="STRING" id="1428628.WN71_025855"/>
<feature type="compositionally biased region" description="Low complexity" evidence="8">
    <location>
        <begin position="330"/>
        <end position="356"/>
    </location>
</feature>